<evidence type="ECO:0000256" key="1">
    <source>
        <dbReference type="SAM" id="SignalP"/>
    </source>
</evidence>
<accession>A0A395I8K0</accession>
<proteinExistence type="predicted"/>
<sequence length="104" mass="12372">MLVITILHWQCGFLHLWWRWRGGVSGLLLDHCSCDRRMTVQYIGQDQVHQLRQNITALMSIVNIPHRRPKPHPPSLLIRIIMNTLYMKVCNIVVTRYKRSNVER</sequence>
<evidence type="ECO:0000313" key="2">
    <source>
        <dbReference type="EMBL" id="RAL16119.1"/>
    </source>
</evidence>
<protein>
    <submittedName>
        <fullName evidence="2">Uncharacterized protein</fullName>
    </submittedName>
</protein>
<dbReference type="AlphaFoldDB" id="A0A395I8K0"/>
<dbReference type="RefSeq" id="XP_025555273.1">
    <property type="nucleotide sequence ID" value="XM_025690402.1"/>
</dbReference>
<keyword evidence="3" id="KW-1185">Reference proteome</keyword>
<feature type="signal peptide" evidence="1">
    <location>
        <begin position="1"/>
        <end position="26"/>
    </location>
</feature>
<organism evidence="2 3">
    <name type="scientific">Aspergillus homomorphus (strain CBS 101889)</name>
    <dbReference type="NCBI Taxonomy" id="1450537"/>
    <lineage>
        <taxon>Eukaryota</taxon>
        <taxon>Fungi</taxon>
        <taxon>Dikarya</taxon>
        <taxon>Ascomycota</taxon>
        <taxon>Pezizomycotina</taxon>
        <taxon>Eurotiomycetes</taxon>
        <taxon>Eurotiomycetidae</taxon>
        <taxon>Eurotiales</taxon>
        <taxon>Aspergillaceae</taxon>
        <taxon>Aspergillus</taxon>
        <taxon>Aspergillus subgen. Circumdati</taxon>
    </lineage>
</organism>
<dbReference type="EMBL" id="KZ824270">
    <property type="protein sequence ID" value="RAL16119.1"/>
    <property type="molecule type" value="Genomic_DNA"/>
</dbReference>
<keyword evidence="1" id="KW-0732">Signal</keyword>
<name>A0A395I8K0_ASPHC</name>
<feature type="chain" id="PRO_5017436182" evidence="1">
    <location>
        <begin position="27"/>
        <end position="104"/>
    </location>
</feature>
<dbReference type="VEuPathDB" id="FungiDB:BO97DRAFT_183545"/>
<dbReference type="Proteomes" id="UP000248961">
    <property type="component" value="Unassembled WGS sequence"/>
</dbReference>
<dbReference type="GeneID" id="37194691"/>
<evidence type="ECO:0000313" key="3">
    <source>
        <dbReference type="Proteomes" id="UP000248961"/>
    </source>
</evidence>
<reference evidence="2 3" key="1">
    <citation type="submission" date="2018-02" db="EMBL/GenBank/DDBJ databases">
        <title>The genomes of Aspergillus section Nigri reveals drivers in fungal speciation.</title>
        <authorList>
            <consortium name="DOE Joint Genome Institute"/>
            <person name="Vesth T.C."/>
            <person name="Nybo J."/>
            <person name="Theobald S."/>
            <person name="Brandl J."/>
            <person name="Frisvad J.C."/>
            <person name="Nielsen K.F."/>
            <person name="Lyhne E.K."/>
            <person name="Kogle M.E."/>
            <person name="Kuo A."/>
            <person name="Riley R."/>
            <person name="Clum A."/>
            <person name="Nolan M."/>
            <person name="Lipzen A."/>
            <person name="Salamov A."/>
            <person name="Henrissat B."/>
            <person name="Wiebenga A."/>
            <person name="De vries R.P."/>
            <person name="Grigoriev I.V."/>
            <person name="Mortensen U.H."/>
            <person name="Andersen M.R."/>
            <person name="Baker S.E."/>
        </authorList>
    </citation>
    <scope>NUCLEOTIDE SEQUENCE [LARGE SCALE GENOMIC DNA]</scope>
    <source>
        <strain evidence="2 3">CBS 101889</strain>
    </source>
</reference>
<gene>
    <name evidence="2" type="ORF">BO97DRAFT_183545</name>
</gene>